<feature type="transmembrane region" description="Helical" evidence="1">
    <location>
        <begin position="183"/>
        <end position="203"/>
    </location>
</feature>
<keyword evidence="1" id="KW-1133">Transmembrane helix</keyword>
<keyword evidence="1" id="KW-0472">Membrane</keyword>
<name>A0A7X0G7U5_9ACTN</name>
<protein>
    <submittedName>
        <fullName evidence="2">Uncharacterized protein</fullName>
    </submittedName>
</protein>
<feature type="transmembrane region" description="Helical" evidence="1">
    <location>
        <begin position="149"/>
        <end position="171"/>
    </location>
</feature>
<reference evidence="2 3" key="1">
    <citation type="submission" date="2020-08" db="EMBL/GenBank/DDBJ databases">
        <title>Sequencing the genomes of 1000 actinobacteria strains.</title>
        <authorList>
            <person name="Klenk H.-P."/>
        </authorList>
    </citation>
    <scope>NUCLEOTIDE SEQUENCE [LARGE SCALE GENOMIC DNA]</scope>
    <source>
        <strain evidence="2 3">DSM 43675</strain>
    </source>
</reference>
<sequence>MSQPSLTGILRSTVATVLTLLAAVAFVAFAVALAVTNVPDGTRDLDAYRAAPRCPAAPPGPAECRWTREFTVSGVRLTSKRGELDTVTLTDADGGRQRTAYTDRGPVIGDLAKGDRVTGTVWRGRLTEVAARGESQDTDAAPDDLRARYLIAGLIMIPPGVLVAAACVWRLGRRTVPNPSRGMVATLGLAVGVFFAGLFSPVVASGAGEDLRVTAAVWLPIAALMAVGARVYTIRGRNLAG</sequence>
<feature type="transmembrane region" description="Helical" evidence="1">
    <location>
        <begin position="12"/>
        <end position="35"/>
    </location>
</feature>
<evidence type="ECO:0000256" key="1">
    <source>
        <dbReference type="SAM" id="Phobius"/>
    </source>
</evidence>
<dbReference type="Proteomes" id="UP000546324">
    <property type="component" value="Unassembled WGS sequence"/>
</dbReference>
<proteinExistence type="predicted"/>
<dbReference type="EMBL" id="JACHMQ010000001">
    <property type="protein sequence ID" value="MBB6399896.1"/>
    <property type="molecule type" value="Genomic_DNA"/>
</dbReference>
<gene>
    <name evidence="2" type="ORF">BKA00_006810</name>
</gene>
<organism evidence="2 3">
    <name type="scientific">Actinomadura coerulea</name>
    <dbReference type="NCBI Taxonomy" id="46159"/>
    <lineage>
        <taxon>Bacteria</taxon>
        <taxon>Bacillati</taxon>
        <taxon>Actinomycetota</taxon>
        <taxon>Actinomycetes</taxon>
        <taxon>Streptosporangiales</taxon>
        <taxon>Thermomonosporaceae</taxon>
        <taxon>Actinomadura</taxon>
    </lineage>
</organism>
<dbReference type="AlphaFoldDB" id="A0A7X0G7U5"/>
<feature type="transmembrane region" description="Helical" evidence="1">
    <location>
        <begin position="215"/>
        <end position="233"/>
    </location>
</feature>
<keyword evidence="3" id="KW-1185">Reference proteome</keyword>
<evidence type="ECO:0000313" key="3">
    <source>
        <dbReference type="Proteomes" id="UP000546324"/>
    </source>
</evidence>
<keyword evidence="1" id="KW-0812">Transmembrane</keyword>
<evidence type="ECO:0000313" key="2">
    <source>
        <dbReference type="EMBL" id="MBB6399896.1"/>
    </source>
</evidence>
<comment type="caution">
    <text evidence="2">The sequence shown here is derived from an EMBL/GenBank/DDBJ whole genome shotgun (WGS) entry which is preliminary data.</text>
</comment>
<accession>A0A7X0G7U5</accession>
<dbReference type="RefSeq" id="WP_185032051.1">
    <property type="nucleotide sequence ID" value="NZ_JACHMQ010000001.1"/>
</dbReference>